<evidence type="ECO:0000256" key="3">
    <source>
        <dbReference type="RuleBase" id="RU361235"/>
    </source>
</evidence>
<protein>
    <recommendedName>
        <fullName evidence="3">Carboxylic ester hydrolase</fullName>
        <ecNumber evidence="3">3.1.1.-</ecNumber>
    </recommendedName>
</protein>
<dbReference type="SUPFAM" id="SSF53474">
    <property type="entry name" value="alpha/beta-Hydrolases"/>
    <property type="match status" value="1"/>
</dbReference>
<evidence type="ECO:0000313" key="5">
    <source>
        <dbReference type="EMBL" id="HIR69807.1"/>
    </source>
</evidence>
<evidence type="ECO:0000256" key="2">
    <source>
        <dbReference type="ARBA" id="ARBA00022801"/>
    </source>
</evidence>
<dbReference type="EC" id="3.1.1.-" evidence="3"/>
<dbReference type="InterPro" id="IPR019826">
    <property type="entry name" value="Carboxylesterase_B_AS"/>
</dbReference>
<dbReference type="InterPro" id="IPR029058">
    <property type="entry name" value="AB_hydrolase_fold"/>
</dbReference>
<proteinExistence type="inferred from homology"/>
<dbReference type="PANTHER" id="PTHR11559">
    <property type="entry name" value="CARBOXYLESTERASE"/>
    <property type="match status" value="1"/>
</dbReference>
<dbReference type="AlphaFoldDB" id="A0A9D1E7T7"/>
<organism evidence="5 6">
    <name type="scientific">Candidatus Pullilachnospira gallistercoris</name>
    <dbReference type="NCBI Taxonomy" id="2840911"/>
    <lineage>
        <taxon>Bacteria</taxon>
        <taxon>Bacillati</taxon>
        <taxon>Bacillota</taxon>
        <taxon>Clostridia</taxon>
        <taxon>Lachnospirales</taxon>
        <taxon>Lachnospiraceae</taxon>
        <taxon>Lachnospiraceae incertae sedis</taxon>
        <taxon>Candidatus Pullilachnospira</taxon>
    </lineage>
</organism>
<dbReference type="EMBL" id="DVHM01000010">
    <property type="protein sequence ID" value="HIR69807.1"/>
    <property type="molecule type" value="Genomic_DNA"/>
</dbReference>
<sequence>MERVFRSDETTTVETARGKIKGFFCDDLYIFKGIPYARAERFAKPQPLDPWEGELDATSFGYVCPLLTQERPSGELMVPHRYWLMDEHCQNLNIWTPGLDDQKRPVLVWLHGGGFESGSAIEHLAYEGENMSRYGDAVVVSVNHRLNLLGYLDLSSLGEAFSDSGNCGGDDIIASLRWIQENIAAFGGNPDNVTLFGQSGGGAKITTLLQTPAADGLYHKGIIMSGVIPAAMMGSESGDSRPVAEALLKELGLSADEADKLRTLPYRTLADAYLKIRPALQQQGAYVGGMPKAGDNYLGDPLRIGFREETKDIPLLVGSVFGEFDFVPLAYDKRTLTREEGVAIAGEALGEETVKKLLPLFTEAYPWRNPVDLVSLDVLFRPESIKYIAARAEEASAPVYSYLFDMDFPLQNGKSAWHCADVPYVFHNAEMVPAVNVTGVTERLQEQIFGCVMSFARTGDPNHAGIPHWDASEPGQEHVMFFGDSVREKTNPDAEIFPVLAPASMANFMKKMAQLDIKH</sequence>
<reference evidence="5" key="1">
    <citation type="submission" date="2020-10" db="EMBL/GenBank/DDBJ databases">
        <authorList>
            <person name="Gilroy R."/>
        </authorList>
    </citation>
    <scope>NUCLEOTIDE SEQUENCE</scope>
    <source>
        <strain evidence="5">ChiSjej5B23-6657</strain>
    </source>
</reference>
<accession>A0A9D1E7T7</accession>
<feature type="domain" description="Carboxylesterase type B" evidence="4">
    <location>
        <begin position="10"/>
        <end position="486"/>
    </location>
</feature>
<dbReference type="Proteomes" id="UP000823912">
    <property type="component" value="Unassembled WGS sequence"/>
</dbReference>
<comment type="similarity">
    <text evidence="1 3">Belongs to the type-B carboxylesterase/lipase family.</text>
</comment>
<evidence type="ECO:0000259" key="4">
    <source>
        <dbReference type="Pfam" id="PF00135"/>
    </source>
</evidence>
<reference evidence="5" key="2">
    <citation type="journal article" date="2021" name="PeerJ">
        <title>Extensive microbial diversity within the chicken gut microbiome revealed by metagenomics and culture.</title>
        <authorList>
            <person name="Gilroy R."/>
            <person name="Ravi A."/>
            <person name="Getino M."/>
            <person name="Pursley I."/>
            <person name="Horton D.L."/>
            <person name="Alikhan N.F."/>
            <person name="Baker D."/>
            <person name="Gharbi K."/>
            <person name="Hall N."/>
            <person name="Watson M."/>
            <person name="Adriaenssens E.M."/>
            <person name="Foster-Nyarko E."/>
            <person name="Jarju S."/>
            <person name="Secka A."/>
            <person name="Antonio M."/>
            <person name="Oren A."/>
            <person name="Chaudhuri R.R."/>
            <person name="La Ragione R."/>
            <person name="Hildebrand F."/>
            <person name="Pallen M.J."/>
        </authorList>
    </citation>
    <scope>NUCLEOTIDE SEQUENCE</scope>
    <source>
        <strain evidence="5">ChiSjej5B23-6657</strain>
    </source>
</reference>
<evidence type="ECO:0000313" key="6">
    <source>
        <dbReference type="Proteomes" id="UP000823912"/>
    </source>
</evidence>
<dbReference type="Gene3D" id="3.40.50.1820">
    <property type="entry name" value="alpha/beta hydrolase"/>
    <property type="match status" value="1"/>
</dbReference>
<dbReference type="InterPro" id="IPR002018">
    <property type="entry name" value="CarbesteraseB"/>
</dbReference>
<evidence type="ECO:0000256" key="1">
    <source>
        <dbReference type="ARBA" id="ARBA00005964"/>
    </source>
</evidence>
<dbReference type="GO" id="GO:0016787">
    <property type="term" value="F:hydrolase activity"/>
    <property type="evidence" value="ECO:0007669"/>
    <property type="project" value="UniProtKB-KW"/>
</dbReference>
<dbReference type="InterPro" id="IPR050309">
    <property type="entry name" value="Type-B_Carboxylest/Lipase"/>
</dbReference>
<dbReference type="Pfam" id="PF00135">
    <property type="entry name" value="COesterase"/>
    <property type="match status" value="1"/>
</dbReference>
<keyword evidence="2 3" id="KW-0378">Hydrolase</keyword>
<name>A0A9D1E7T7_9FIRM</name>
<comment type="caution">
    <text evidence="5">The sequence shown here is derived from an EMBL/GenBank/DDBJ whole genome shotgun (WGS) entry which is preliminary data.</text>
</comment>
<dbReference type="PROSITE" id="PS00122">
    <property type="entry name" value="CARBOXYLESTERASE_B_1"/>
    <property type="match status" value="1"/>
</dbReference>
<gene>
    <name evidence="5" type="ORF">IAA55_00820</name>
</gene>